<sequence>MPFIRKRPLIILNREEKSYLQELSRSRTETAQRVERSKIILLYSEGAVVVVSHLE</sequence>
<gene>
    <name evidence="1" type="ORF">SCALIN_C19_0009</name>
</gene>
<name>A0A286TZA0_9BACT</name>
<protein>
    <submittedName>
        <fullName evidence="1">Transposase and inactivated derivative</fullName>
    </submittedName>
</protein>
<accession>A0A286TZA0</accession>
<reference evidence="1 2" key="1">
    <citation type="journal article" date="2017" name="Environ. Microbiol. Rep.">
        <title>Genetic diversity of marine anaerobic ammonium-oxidizing bacteria as revealed by genomic and proteomic analyses of 'Candidatus Scalindua japonica'.</title>
        <authorList>
            <person name="Oshiki M."/>
            <person name="Mizuto K."/>
            <person name="Kimura Z."/>
            <person name="Kindaichi T."/>
            <person name="Satoh H."/>
            <person name="Okabe S."/>
        </authorList>
    </citation>
    <scope>NUCLEOTIDE SEQUENCE [LARGE SCALE GENOMIC DNA]</scope>
    <source>
        <strain evidence="2">husup-a2</strain>
    </source>
</reference>
<dbReference type="Proteomes" id="UP000218542">
    <property type="component" value="Unassembled WGS sequence"/>
</dbReference>
<keyword evidence="2" id="KW-1185">Reference proteome</keyword>
<dbReference type="EMBL" id="BAOS01000019">
    <property type="protein sequence ID" value="GAX61215.1"/>
    <property type="molecule type" value="Genomic_DNA"/>
</dbReference>
<evidence type="ECO:0000313" key="2">
    <source>
        <dbReference type="Proteomes" id="UP000218542"/>
    </source>
</evidence>
<comment type="caution">
    <text evidence="1">The sequence shown here is derived from an EMBL/GenBank/DDBJ whole genome shotgun (WGS) entry which is preliminary data.</text>
</comment>
<proteinExistence type="predicted"/>
<dbReference type="AlphaFoldDB" id="A0A286TZA0"/>
<evidence type="ECO:0000313" key="1">
    <source>
        <dbReference type="EMBL" id="GAX61215.1"/>
    </source>
</evidence>
<organism evidence="1 2">
    <name type="scientific">Candidatus Scalindua japonica</name>
    <dbReference type="NCBI Taxonomy" id="1284222"/>
    <lineage>
        <taxon>Bacteria</taxon>
        <taxon>Pseudomonadati</taxon>
        <taxon>Planctomycetota</taxon>
        <taxon>Candidatus Brocadiia</taxon>
        <taxon>Candidatus Brocadiales</taxon>
        <taxon>Candidatus Scalinduaceae</taxon>
        <taxon>Candidatus Scalindua</taxon>
    </lineage>
</organism>